<accession>A0AAX0RRI4</accession>
<sequence>MKKIAILFLIFFISSSSATEAKNTIETIPQNKPPSIMELAFLRYLGGTILEVMEKHGDSQLFTFNRIEKISRDIQNDTYDVSLHVIGYEGPINPPFKLIQMTIRIPGEKYTKYSVISYKHRYINDKELNELTKYVAD</sequence>
<dbReference type="RefSeq" id="WP_098176515.1">
    <property type="nucleotide sequence ID" value="NZ_CP050509.1"/>
</dbReference>
<organism evidence="2 3">
    <name type="scientific">Peribacillus butanolivorans</name>
    <dbReference type="NCBI Taxonomy" id="421767"/>
    <lineage>
        <taxon>Bacteria</taxon>
        <taxon>Bacillati</taxon>
        <taxon>Bacillota</taxon>
        <taxon>Bacilli</taxon>
        <taxon>Bacillales</taxon>
        <taxon>Bacillaceae</taxon>
        <taxon>Peribacillus</taxon>
    </lineage>
</organism>
<keyword evidence="1" id="KW-0732">Signal</keyword>
<dbReference type="AlphaFoldDB" id="A0AAX0RRI4"/>
<feature type="chain" id="PRO_5043342731" description="DUF3888 domain-containing protein" evidence="1">
    <location>
        <begin position="19"/>
        <end position="137"/>
    </location>
</feature>
<evidence type="ECO:0008006" key="4">
    <source>
        <dbReference type="Google" id="ProtNLM"/>
    </source>
</evidence>
<feature type="signal peptide" evidence="1">
    <location>
        <begin position="1"/>
        <end position="18"/>
    </location>
</feature>
<protein>
    <recommendedName>
        <fullName evidence="4">DUF3888 domain-containing protein</fullName>
    </recommendedName>
</protein>
<evidence type="ECO:0000256" key="1">
    <source>
        <dbReference type="SAM" id="SignalP"/>
    </source>
</evidence>
<name>A0AAX0RRI4_9BACI</name>
<evidence type="ECO:0000313" key="3">
    <source>
        <dbReference type="Proteomes" id="UP000220106"/>
    </source>
</evidence>
<dbReference type="Proteomes" id="UP000220106">
    <property type="component" value="Unassembled WGS sequence"/>
</dbReference>
<dbReference type="EMBL" id="NUEQ01000026">
    <property type="protein sequence ID" value="PEJ32013.1"/>
    <property type="molecule type" value="Genomic_DNA"/>
</dbReference>
<gene>
    <name evidence="2" type="ORF">CN689_15395</name>
</gene>
<reference evidence="2 3" key="1">
    <citation type="submission" date="2017-09" db="EMBL/GenBank/DDBJ databases">
        <title>Large-scale bioinformatics analysis of Bacillus genomes uncovers conserved roles of natural products in bacterial physiology.</title>
        <authorList>
            <consortium name="Agbiome Team Llc"/>
            <person name="Bleich R.M."/>
            <person name="Kirk G.J."/>
            <person name="Santa Maria K.C."/>
            <person name="Allen S.E."/>
            <person name="Farag S."/>
            <person name="Shank E.A."/>
            <person name="Bowers A."/>
        </authorList>
    </citation>
    <scope>NUCLEOTIDE SEQUENCE [LARGE SCALE GENOMIC DNA]</scope>
    <source>
        <strain evidence="2 3">AFS003229</strain>
    </source>
</reference>
<comment type="caution">
    <text evidence="2">The sequence shown here is derived from an EMBL/GenBank/DDBJ whole genome shotgun (WGS) entry which is preliminary data.</text>
</comment>
<proteinExistence type="predicted"/>
<evidence type="ECO:0000313" key="2">
    <source>
        <dbReference type="EMBL" id="PEJ32013.1"/>
    </source>
</evidence>